<dbReference type="Gene3D" id="3.40.50.1000">
    <property type="entry name" value="HAD superfamily/HAD-like"/>
    <property type="match status" value="1"/>
</dbReference>
<dbReference type="NCBIfam" id="TIGR00099">
    <property type="entry name" value="Cof-subfamily"/>
    <property type="match status" value="1"/>
</dbReference>
<reference evidence="1 2" key="1">
    <citation type="journal article" date="2024" name="Int. J. Mol. Sci.">
        <title>Exploration of Alicyclobacillus spp. Genome in Search of Antibiotic Resistance.</title>
        <authorList>
            <person name="Bucka-Kolendo J."/>
            <person name="Kiousi D.E."/>
            <person name="Dekowska A."/>
            <person name="Mikolajczuk-Szczyrba A."/>
            <person name="Karadedos D.M."/>
            <person name="Michael P."/>
            <person name="Galanis A."/>
            <person name="Sokolowska B."/>
        </authorList>
    </citation>
    <scope>NUCLEOTIDE SEQUENCE [LARGE SCALE GENOMIC DNA]</scope>
    <source>
        <strain evidence="1 2">KKP 3000</strain>
    </source>
</reference>
<dbReference type="RefSeq" id="WP_275473967.1">
    <property type="nucleotide sequence ID" value="NZ_CP162940.1"/>
</dbReference>
<dbReference type="PANTHER" id="PTHR10000">
    <property type="entry name" value="PHOSPHOSERINE PHOSPHATASE"/>
    <property type="match status" value="1"/>
</dbReference>
<dbReference type="Proteomes" id="UP001579974">
    <property type="component" value="Unassembled WGS sequence"/>
</dbReference>
<comment type="caution">
    <text evidence="1">The sequence shown here is derived from an EMBL/GenBank/DDBJ whole genome shotgun (WGS) entry which is preliminary data.</text>
</comment>
<dbReference type="Pfam" id="PF08282">
    <property type="entry name" value="Hydrolase_3"/>
    <property type="match status" value="1"/>
</dbReference>
<dbReference type="SFLD" id="SFLDG01140">
    <property type="entry name" value="C2.B:_Phosphomannomutase_and_P"/>
    <property type="match status" value="1"/>
</dbReference>
<dbReference type="InterPro" id="IPR006379">
    <property type="entry name" value="HAD-SF_hydro_IIB"/>
</dbReference>
<protein>
    <submittedName>
        <fullName evidence="1">Cof-type HAD-IIB family hydrolase</fullName>
    </submittedName>
</protein>
<dbReference type="SFLD" id="SFLDS00003">
    <property type="entry name" value="Haloacid_Dehalogenase"/>
    <property type="match status" value="1"/>
</dbReference>
<dbReference type="PANTHER" id="PTHR10000:SF25">
    <property type="entry name" value="PHOSPHATASE YKRA-RELATED"/>
    <property type="match status" value="1"/>
</dbReference>
<sequence>MKAIFFDIDGTLIAPDADMISQAVKAAVAELQSNGVIPILVSGRPPFAIQPVAQELSIQTYIAFNGGLAVDRGKVVYHHPIHRETVDAFVELVRQMGHAIVFPGLNGYFTPDENTAMWGIIVDLFKRTTPVVAHEYWKEHDVYQIELICDPDQVGHYHNEFSQELRFYSWHIHKNATNVNPVNNSKATAMTKILDHLGIPLADSVAIGDGPNDVEMIRTANIGIAMGNGCDPLKRSANYVAESVWNDGVVQALRHFDLIAK</sequence>
<dbReference type="NCBIfam" id="TIGR01484">
    <property type="entry name" value="HAD-SF-IIB"/>
    <property type="match status" value="1"/>
</dbReference>
<dbReference type="SUPFAM" id="SSF56784">
    <property type="entry name" value="HAD-like"/>
    <property type="match status" value="1"/>
</dbReference>
<evidence type="ECO:0000313" key="1">
    <source>
        <dbReference type="EMBL" id="MFB5191354.1"/>
    </source>
</evidence>
<organism evidence="1 2">
    <name type="scientific">Alicyclobacillus fastidiosus</name>
    <dbReference type="NCBI Taxonomy" id="392011"/>
    <lineage>
        <taxon>Bacteria</taxon>
        <taxon>Bacillati</taxon>
        <taxon>Bacillota</taxon>
        <taxon>Bacilli</taxon>
        <taxon>Bacillales</taxon>
        <taxon>Alicyclobacillaceae</taxon>
        <taxon>Alicyclobacillus</taxon>
    </lineage>
</organism>
<dbReference type="InterPro" id="IPR036412">
    <property type="entry name" value="HAD-like_sf"/>
</dbReference>
<gene>
    <name evidence="1" type="ORF">KKP3000_000125</name>
</gene>
<dbReference type="InterPro" id="IPR000150">
    <property type="entry name" value="Cof"/>
</dbReference>
<keyword evidence="2" id="KW-1185">Reference proteome</keyword>
<keyword evidence="1" id="KW-0378">Hydrolase</keyword>
<dbReference type="InterPro" id="IPR023214">
    <property type="entry name" value="HAD_sf"/>
</dbReference>
<evidence type="ECO:0000313" key="2">
    <source>
        <dbReference type="Proteomes" id="UP001579974"/>
    </source>
</evidence>
<dbReference type="EMBL" id="JBDXSU010000010">
    <property type="protein sequence ID" value="MFB5191354.1"/>
    <property type="molecule type" value="Genomic_DNA"/>
</dbReference>
<accession>A0ABV5AGH4</accession>
<name>A0ABV5AGH4_9BACL</name>
<dbReference type="Gene3D" id="3.30.1240.10">
    <property type="match status" value="1"/>
</dbReference>
<proteinExistence type="predicted"/>
<dbReference type="GO" id="GO:0016787">
    <property type="term" value="F:hydrolase activity"/>
    <property type="evidence" value="ECO:0007669"/>
    <property type="project" value="UniProtKB-KW"/>
</dbReference>
<dbReference type="PROSITE" id="PS01229">
    <property type="entry name" value="COF_2"/>
    <property type="match status" value="1"/>
</dbReference>